<keyword evidence="1" id="KW-0732">Signal</keyword>
<sequence>MNLSLALRRHGRVALFALSCGLPLAALAAPAAPVGAAATTAARDIANLGQAQSKAALEGYLATLRKSPDDLDALRSAGILLHQISRTEPERERVEQAERYLKQAAGLAPDDREIAGWLGSVTTMKALFETDPGKQTFWVKLGTRQMDKAIDQAPELPILRLIRGNNSLELPPFLKRTRFAVEDFNRYVALCAAQTCPKELVDDAREKAKRAQKIVEDTK</sequence>
<evidence type="ECO:0000313" key="2">
    <source>
        <dbReference type="Proteomes" id="UP000675920"/>
    </source>
</evidence>
<reference evidence="3" key="1">
    <citation type="submission" date="2025-08" db="UniProtKB">
        <authorList>
            <consortium name="RefSeq"/>
        </authorList>
    </citation>
    <scope>IDENTIFICATION</scope>
</reference>
<dbReference type="InterPro" id="IPR011990">
    <property type="entry name" value="TPR-like_helical_dom_sf"/>
</dbReference>
<keyword evidence="2" id="KW-1185">Reference proteome</keyword>
<proteinExistence type="predicted"/>
<protein>
    <submittedName>
        <fullName evidence="3">Uncharacterized protein</fullName>
    </submittedName>
</protein>
<organism evidence="2 3">
    <name type="scientific">Derxia gummosa DSM 723</name>
    <dbReference type="NCBI Taxonomy" id="1121388"/>
    <lineage>
        <taxon>Bacteria</taxon>
        <taxon>Pseudomonadati</taxon>
        <taxon>Pseudomonadota</taxon>
        <taxon>Betaproteobacteria</taxon>
        <taxon>Burkholderiales</taxon>
        <taxon>Alcaligenaceae</taxon>
        <taxon>Derxia</taxon>
    </lineage>
</organism>
<evidence type="ECO:0000313" key="3">
    <source>
        <dbReference type="RefSeq" id="WP_028312634.1"/>
    </source>
</evidence>
<evidence type="ECO:0000256" key="1">
    <source>
        <dbReference type="SAM" id="SignalP"/>
    </source>
</evidence>
<dbReference type="Gene3D" id="1.25.40.10">
    <property type="entry name" value="Tetratricopeptide repeat domain"/>
    <property type="match status" value="1"/>
</dbReference>
<accession>A0A8B6X667</accession>
<dbReference type="AlphaFoldDB" id="A0A8B6X667"/>
<dbReference type="Proteomes" id="UP000675920">
    <property type="component" value="Unplaced"/>
</dbReference>
<feature type="chain" id="PRO_5034153642" evidence="1">
    <location>
        <begin position="29"/>
        <end position="219"/>
    </location>
</feature>
<dbReference type="SUPFAM" id="SSF48452">
    <property type="entry name" value="TPR-like"/>
    <property type="match status" value="1"/>
</dbReference>
<name>A0A8B6X667_9BURK</name>
<dbReference type="RefSeq" id="WP_028312634.1">
    <property type="nucleotide sequence ID" value="NZ_KI519499.1"/>
</dbReference>
<dbReference type="OrthoDB" id="9800698at2"/>
<feature type="signal peptide" evidence="1">
    <location>
        <begin position="1"/>
        <end position="28"/>
    </location>
</feature>